<organism evidence="3 4">
    <name type="scientific">Brachybacterium hainanense</name>
    <dbReference type="NCBI Taxonomy" id="1541174"/>
    <lineage>
        <taxon>Bacteria</taxon>
        <taxon>Bacillati</taxon>
        <taxon>Actinomycetota</taxon>
        <taxon>Actinomycetes</taxon>
        <taxon>Micrococcales</taxon>
        <taxon>Dermabacteraceae</taxon>
        <taxon>Brachybacterium</taxon>
    </lineage>
</organism>
<keyword evidence="1" id="KW-0067">ATP-binding</keyword>
<dbReference type="Gene3D" id="3.40.50.20">
    <property type="match status" value="1"/>
</dbReference>
<dbReference type="Gene3D" id="3.30.470.20">
    <property type="entry name" value="ATP-grasp fold, B domain"/>
    <property type="match status" value="1"/>
</dbReference>
<dbReference type="PANTHER" id="PTHR23132">
    <property type="entry name" value="D-ALANINE--D-ALANINE LIGASE"/>
    <property type="match status" value="1"/>
</dbReference>
<reference evidence="3 4" key="1">
    <citation type="submission" date="2024-09" db="EMBL/GenBank/DDBJ databases">
        <authorList>
            <person name="Sun Q."/>
            <person name="Mori K."/>
        </authorList>
    </citation>
    <scope>NUCLEOTIDE SEQUENCE [LARGE SCALE GENOMIC DNA]</scope>
    <source>
        <strain evidence="3 4">CICC 10874</strain>
    </source>
</reference>
<dbReference type="SUPFAM" id="SSF56059">
    <property type="entry name" value="Glutathione synthetase ATP-binding domain-like"/>
    <property type="match status" value="1"/>
</dbReference>
<evidence type="ECO:0000259" key="2">
    <source>
        <dbReference type="PROSITE" id="PS50975"/>
    </source>
</evidence>
<dbReference type="InterPro" id="IPR048764">
    <property type="entry name" value="PylC_N"/>
</dbReference>
<protein>
    <submittedName>
        <fullName evidence="3">ATP-grasp domain-containing protein</fullName>
    </submittedName>
</protein>
<dbReference type="EMBL" id="JBHLSV010000002">
    <property type="protein sequence ID" value="MFC0672807.1"/>
    <property type="molecule type" value="Genomic_DNA"/>
</dbReference>
<accession>A0ABV6R8V2</accession>
<dbReference type="Proteomes" id="UP001589793">
    <property type="component" value="Unassembled WGS sequence"/>
</dbReference>
<dbReference type="PROSITE" id="PS50975">
    <property type="entry name" value="ATP_GRASP"/>
    <property type="match status" value="1"/>
</dbReference>
<gene>
    <name evidence="3" type="ORF">ACFFF6_02425</name>
</gene>
<evidence type="ECO:0000313" key="3">
    <source>
        <dbReference type="EMBL" id="MFC0672807.1"/>
    </source>
</evidence>
<comment type="caution">
    <text evidence="3">The sequence shown here is derived from an EMBL/GenBank/DDBJ whole genome shotgun (WGS) entry which is preliminary data.</text>
</comment>
<evidence type="ECO:0000256" key="1">
    <source>
        <dbReference type="PROSITE-ProRule" id="PRU00409"/>
    </source>
</evidence>
<dbReference type="PANTHER" id="PTHR23132:SF14">
    <property type="entry name" value="ATP-GRASP DOMAIN-CONTAINING PROTEIN"/>
    <property type="match status" value="1"/>
</dbReference>
<sequence>MNEVPTILISSAGRRVYLVDWFREAFAALGLPGRVAVAEHDPTSAAAGAGDLARQLPLCTDPAYPAALLALVRELRPRLFLSLNDHELDRLHGRTDLAAQLRARGVLVPGLDRAWQRACADKHEMTQMLGEIGVQVPVTVLGGDREGIAALAARNDQLVVKHRRGSGSSGLVLVPAADDAALEAALARAIRGAPPRGDGDADADDVIVQPRLRGTEHGVDLVGDLRDPGTLRAVLARRKLRMRAGETDKAVTVAPGPFRLLAERLAAAGGLSGLIDLDVFLEEDGTATVVDINPRFGGGYPVMHLAGADVPRFCLAQAFGLPLEEGWQDYRAGTVCAKHEAVRVTGRIG</sequence>
<dbReference type="InterPro" id="IPR003806">
    <property type="entry name" value="ATP-grasp_PylC-type"/>
</dbReference>
<dbReference type="Gene3D" id="3.30.1490.20">
    <property type="entry name" value="ATP-grasp fold, A domain"/>
    <property type="match status" value="1"/>
</dbReference>
<dbReference type="InterPro" id="IPR011761">
    <property type="entry name" value="ATP-grasp"/>
</dbReference>
<proteinExistence type="predicted"/>
<dbReference type="Pfam" id="PF02655">
    <property type="entry name" value="ATP-grasp_3"/>
    <property type="match status" value="1"/>
</dbReference>
<feature type="domain" description="ATP-grasp" evidence="2">
    <location>
        <begin position="126"/>
        <end position="319"/>
    </location>
</feature>
<dbReference type="Pfam" id="PF21360">
    <property type="entry name" value="PylC-like_N"/>
    <property type="match status" value="1"/>
</dbReference>
<name>A0ABV6R8V2_9MICO</name>
<dbReference type="RefSeq" id="WP_376977884.1">
    <property type="nucleotide sequence ID" value="NZ_JBHLSV010000002.1"/>
</dbReference>
<evidence type="ECO:0000313" key="4">
    <source>
        <dbReference type="Proteomes" id="UP001589793"/>
    </source>
</evidence>
<dbReference type="InterPro" id="IPR013815">
    <property type="entry name" value="ATP_grasp_subdomain_1"/>
</dbReference>
<keyword evidence="4" id="KW-1185">Reference proteome</keyword>
<keyword evidence="1" id="KW-0547">Nucleotide-binding</keyword>